<dbReference type="RefSeq" id="WP_112091690.1">
    <property type="nucleotide sequence ID" value="NZ_PRLD01000014.1"/>
</dbReference>
<evidence type="ECO:0000313" key="3">
    <source>
        <dbReference type="Proteomes" id="UP000251281"/>
    </source>
</evidence>
<dbReference type="InterPro" id="IPR021254">
    <property type="entry name" value="DUF2806"/>
</dbReference>
<dbReference type="AlphaFoldDB" id="A0A329U2S9"/>
<comment type="caution">
    <text evidence="2">The sequence shown here is derived from an EMBL/GenBank/DDBJ whole genome shotgun (WGS) entry which is preliminary data.</text>
</comment>
<dbReference type="Proteomes" id="UP000251281">
    <property type="component" value="Unassembled WGS sequence"/>
</dbReference>
<evidence type="ECO:0000313" key="2">
    <source>
        <dbReference type="EMBL" id="RAW56082.1"/>
    </source>
</evidence>
<feature type="compositionally biased region" description="Polar residues" evidence="1">
    <location>
        <begin position="1"/>
        <end position="11"/>
    </location>
</feature>
<gene>
    <name evidence="2" type="ORF">C4N24_12520</name>
</gene>
<sequence length="315" mass="35040">MDDESLSTARSKSQEEGKMGTLTDLLGTGEAATALGGVITALLDKLSHAVGWYANHDTPNRVAINTYIAEIQNSNIDPLIKAARISNAKKIIREYCNQENIVSIAIQSVKSDAKPENIDADWLAQFMDKARLVSSEEFQLIWGKILANECNEPGCVPRALLEILPRMDKEDAENFSLICRMAIRMGKSASPIIDTVNIDKYAQWGLALDTLIDLTSLGLINTNSNSYFLASETGETTVQYFDEIYPLSETKRIAVGGAIFTKAGKALYHSICVEKLDGFYEKICLPYWKRAENELCNMEKKLQKYGMDLSYIRGK</sequence>
<protein>
    <recommendedName>
        <fullName evidence="4">DUF2806 domain-containing protein</fullName>
    </recommendedName>
</protein>
<reference evidence="2 3" key="1">
    <citation type="submission" date="2018-02" db="EMBL/GenBank/DDBJ databases">
        <title>Complete genome sequencing of Faecalibacterium prausnitzii strains isolated from the human gut.</title>
        <authorList>
            <person name="Fitzgerald B.C."/>
            <person name="Shkoporov A.N."/>
            <person name="Ross P.R."/>
            <person name="Hill C."/>
        </authorList>
    </citation>
    <scope>NUCLEOTIDE SEQUENCE [LARGE SCALE GENOMIC DNA]</scope>
    <source>
        <strain evidence="2 3">APC923/51-1</strain>
    </source>
</reference>
<feature type="region of interest" description="Disordered" evidence="1">
    <location>
        <begin position="1"/>
        <end position="20"/>
    </location>
</feature>
<dbReference type="Pfam" id="PF10987">
    <property type="entry name" value="DUF2806"/>
    <property type="match status" value="1"/>
</dbReference>
<proteinExistence type="predicted"/>
<organism evidence="2 3">
    <name type="scientific">Faecalibacterium prausnitzii</name>
    <dbReference type="NCBI Taxonomy" id="853"/>
    <lineage>
        <taxon>Bacteria</taxon>
        <taxon>Bacillati</taxon>
        <taxon>Bacillota</taxon>
        <taxon>Clostridia</taxon>
        <taxon>Eubacteriales</taxon>
        <taxon>Oscillospiraceae</taxon>
        <taxon>Faecalibacterium</taxon>
    </lineage>
</organism>
<evidence type="ECO:0000256" key="1">
    <source>
        <dbReference type="SAM" id="MobiDB-lite"/>
    </source>
</evidence>
<evidence type="ECO:0008006" key="4">
    <source>
        <dbReference type="Google" id="ProtNLM"/>
    </source>
</evidence>
<dbReference type="EMBL" id="PRLD01000014">
    <property type="protein sequence ID" value="RAW56082.1"/>
    <property type="molecule type" value="Genomic_DNA"/>
</dbReference>
<name>A0A329U2S9_9FIRM</name>
<accession>A0A329U2S9</accession>